<dbReference type="EMBL" id="NAJN01000087">
    <property type="protein sequence ID" value="TKA79712.1"/>
    <property type="molecule type" value="Genomic_DNA"/>
</dbReference>
<feature type="region of interest" description="Disordered" evidence="1">
    <location>
        <begin position="1"/>
        <end position="63"/>
    </location>
</feature>
<feature type="compositionally biased region" description="Basic and acidic residues" evidence="1">
    <location>
        <begin position="264"/>
        <end position="281"/>
    </location>
</feature>
<name>A0A4U0XQA7_9PEZI</name>
<dbReference type="PANTHER" id="PTHR42085:SF2">
    <property type="entry name" value="F-BOX DOMAIN-CONTAINING PROTEIN"/>
    <property type="match status" value="1"/>
</dbReference>
<evidence type="ECO:0000256" key="1">
    <source>
        <dbReference type="SAM" id="MobiDB-lite"/>
    </source>
</evidence>
<organism evidence="3 4">
    <name type="scientific">Cryomyces minteri</name>
    <dbReference type="NCBI Taxonomy" id="331657"/>
    <lineage>
        <taxon>Eukaryota</taxon>
        <taxon>Fungi</taxon>
        <taxon>Dikarya</taxon>
        <taxon>Ascomycota</taxon>
        <taxon>Pezizomycotina</taxon>
        <taxon>Dothideomycetes</taxon>
        <taxon>Dothideomycetes incertae sedis</taxon>
        <taxon>Cryomyces</taxon>
    </lineage>
</organism>
<dbReference type="OrthoDB" id="5397846at2759"/>
<dbReference type="InterPro" id="IPR045518">
    <property type="entry name" value="2EXR"/>
</dbReference>
<evidence type="ECO:0000313" key="4">
    <source>
        <dbReference type="Proteomes" id="UP000308768"/>
    </source>
</evidence>
<sequence length="281" mass="31704">MAVTRSRTAKRRHLKPVGGFTRSQTMKHRQPKSAGHSLGAKSTYHSMGKKKSGRKMSSGTGTTNAAFRRGVKATCYGTYKGSRASHGLGGCVLILVPVKKSFPFLKLPTELRNKIYGYALVFRPPRALHEIVVDHARDFGGVPTRTVLCQPALTRACKQIREESLPVYYGLNEFSAELGARNPRHDALAWLARIGNANCRLVRDLIIHVSAPVMSAYFDSMRFRYLPVMLRNEGIRLEYPFMVMEYNWAGDCFARQFNSSEDDDKSRDEAERKHDDKDDKC</sequence>
<protein>
    <recommendedName>
        <fullName evidence="2">2EXR domain-containing protein</fullName>
    </recommendedName>
</protein>
<gene>
    <name evidence="3" type="ORF">B0A49_01468</name>
</gene>
<dbReference type="Pfam" id="PF20150">
    <property type="entry name" value="2EXR"/>
    <property type="match status" value="1"/>
</dbReference>
<dbReference type="AlphaFoldDB" id="A0A4U0XQA7"/>
<feature type="domain" description="2EXR" evidence="2">
    <location>
        <begin position="103"/>
        <end position="171"/>
    </location>
</feature>
<comment type="caution">
    <text evidence="3">The sequence shown here is derived from an EMBL/GenBank/DDBJ whole genome shotgun (WGS) entry which is preliminary data.</text>
</comment>
<dbReference type="STRING" id="331657.A0A4U0XQA7"/>
<dbReference type="Proteomes" id="UP000308768">
    <property type="component" value="Unassembled WGS sequence"/>
</dbReference>
<evidence type="ECO:0000259" key="2">
    <source>
        <dbReference type="Pfam" id="PF20150"/>
    </source>
</evidence>
<feature type="region of interest" description="Disordered" evidence="1">
    <location>
        <begin position="258"/>
        <end position="281"/>
    </location>
</feature>
<dbReference type="InterPro" id="IPR038883">
    <property type="entry name" value="AN11006-like"/>
</dbReference>
<keyword evidence="4" id="KW-1185">Reference proteome</keyword>
<dbReference type="PANTHER" id="PTHR42085">
    <property type="entry name" value="F-BOX DOMAIN-CONTAINING PROTEIN"/>
    <property type="match status" value="1"/>
</dbReference>
<reference evidence="3 4" key="1">
    <citation type="submission" date="2017-03" db="EMBL/GenBank/DDBJ databases">
        <title>Genomes of endolithic fungi from Antarctica.</title>
        <authorList>
            <person name="Coleine C."/>
            <person name="Masonjones S."/>
            <person name="Stajich J.E."/>
        </authorList>
    </citation>
    <scope>NUCLEOTIDE SEQUENCE [LARGE SCALE GENOMIC DNA]</scope>
    <source>
        <strain evidence="3 4">CCFEE 5187</strain>
    </source>
</reference>
<proteinExistence type="predicted"/>
<accession>A0A4U0XQA7</accession>
<evidence type="ECO:0000313" key="3">
    <source>
        <dbReference type="EMBL" id="TKA79712.1"/>
    </source>
</evidence>